<dbReference type="PROSITE" id="PS51294">
    <property type="entry name" value="HTH_MYB"/>
    <property type="match status" value="2"/>
</dbReference>
<dbReference type="FunFam" id="1.10.10.60:FF:000010">
    <property type="entry name" value="Transcriptional activator Myb isoform A"/>
    <property type="match status" value="1"/>
</dbReference>
<dbReference type="OMA" id="CPWTEEE"/>
<dbReference type="SMART" id="SM00717">
    <property type="entry name" value="SANT"/>
    <property type="match status" value="2"/>
</dbReference>
<feature type="domain" description="Myb-like" evidence="4">
    <location>
        <begin position="48"/>
        <end position="98"/>
    </location>
</feature>
<reference evidence="7" key="1">
    <citation type="journal article" date="2012" name="Nature">
        <title>Algal genomes reveal evolutionary mosaicism and the fate of nucleomorphs.</title>
        <authorList>
            <consortium name="DOE Joint Genome Institute"/>
            <person name="Curtis B.A."/>
            <person name="Tanifuji G."/>
            <person name="Burki F."/>
            <person name="Gruber A."/>
            <person name="Irimia M."/>
            <person name="Maruyama S."/>
            <person name="Arias M.C."/>
            <person name="Ball S.G."/>
            <person name="Gile G.H."/>
            <person name="Hirakawa Y."/>
            <person name="Hopkins J.F."/>
            <person name="Kuo A."/>
            <person name="Rensing S.A."/>
            <person name="Schmutz J."/>
            <person name="Symeonidi A."/>
            <person name="Elias M."/>
            <person name="Eveleigh R.J."/>
            <person name="Herman E.K."/>
            <person name="Klute M.J."/>
            <person name="Nakayama T."/>
            <person name="Obornik M."/>
            <person name="Reyes-Prieto A."/>
            <person name="Armbrust E.V."/>
            <person name="Aves S.J."/>
            <person name="Beiko R.G."/>
            <person name="Coutinho P."/>
            <person name="Dacks J.B."/>
            <person name="Durnford D.G."/>
            <person name="Fast N.M."/>
            <person name="Green B.R."/>
            <person name="Grisdale C.J."/>
            <person name="Hempel F."/>
            <person name="Henrissat B."/>
            <person name="Hoppner M.P."/>
            <person name="Ishida K."/>
            <person name="Kim E."/>
            <person name="Koreny L."/>
            <person name="Kroth P.G."/>
            <person name="Liu Y."/>
            <person name="Malik S.B."/>
            <person name="Maier U.G."/>
            <person name="McRose D."/>
            <person name="Mock T."/>
            <person name="Neilson J.A."/>
            <person name="Onodera N.T."/>
            <person name="Poole A.M."/>
            <person name="Pritham E.J."/>
            <person name="Richards T.A."/>
            <person name="Rocap G."/>
            <person name="Roy S.W."/>
            <person name="Sarai C."/>
            <person name="Schaack S."/>
            <person name="Shirato S."/>
            <person name="Slamovits C.H."/>
            <person name="Spencer D.F."/>
            <person name="Suzuki S."/>
            <person name="Worden A.Z."/>
            <person name="Zauner S."/>
            <person name="Barry K."/>
            <person name="Bell C."/>
            <person name="Bharti A.K."/>
            <person name="Crow J.A."/>
            <person name="Grimwood J."/>
            <person name="Kramer R."/>
            <person name="Lindquist E."/>
            <person name="Lucas S."/>
            <person name="Salamov A."/>
            <person name="McFadden G.I."/>
            <person name="Lane C.E."/>
            <person name="Keeling P.J."/>
            <person name="Gray M.W."/>
            <person name="Grigoriev I.V."/>
            <person name="Archibald J.M."/>
        </authorList>
    </citation>
    <scope>NUCLEOTIDE SEQUENCE</scope>
    <source>
        <strain evidence="7">CCMP2712</strain>
    </source>
</reference>
<evidence type="ECO:0000256" key="2">
    <source>
        <dbReference type="ARBA" id="ARBA00023125"/>
    </source>
</evidence>
<dbReference type="GO" id="GO:0005634">
    <property type="term" value="C:nucleus"/>
    <property type="evidence" value="ECO:0007669"/>
    <property type="project" value="TreeGrafter"/>
</dbReference>
<evidence type="ECO:0000313" key="7">
    <source>
        <dbReference type="Proteomes" id="UP000011087"/>
    </source>
</evidence>
<protein>
    <submittedName>
        <fullName evidence="6">Uncharacterized protein</fullName>
    </submittedName>
</protein>
<reference evidence="7" key="2">
    <citation type="submission" date="2012-11" db="EMBL/GenBank/DDBJ databases">
        <authorList>
            <person name="Kuo A."/>
            <person name="Curtis B.A."/>
            <person name="Tanifuji G."/>
            <person name="Burki F."/>
            <person name="Gruber A."/>
            <person name="Irimia M."/>
            <person name="Maruyama S."/>
            <person name="Arias M.C."/>
            <person name="Ball S.G."/>
            <person name="Gile G.H."/>
            <person name="Hirakawa Y."/>
            <person name="Hopkins J.F."/>
            <person name="Rensing S.A."/>
            <person name="Schmutz J."/>
            <person name="Symeonidi A."/>
            <person name="Elias M."/>
            <person name="Eveleigh R.J."/>
            <person name="Herman E.K."/>
            <person name="Klute M.J."/>
            <person name="Nakayama T."/>
            <person name="Obornik M."/>
            <person name="Reyes-Prieto A."/>
            <person name="Armbrust E.V."/>
            <person name="Aves S.J."/>
            <person name="Beiko R.G."/>
            <person name="Coutinho P."/>
            <person name="Dacks J.B."/>
            <person name="Durnford D.G."/>
            <person name="Fast N.M."/>
            <person name="Green B.R."/>
            <person name="Grisdale C."/>
            <person name="Hempe F."/>
            <person name="Henrissat B."/>
            <person name="Hoppner M.P."/>
            <person name="Ishida K.-I."/>
            <person name="Kim E."/>
            <person name="Koreny L."/>
            <person name="Kroth P.G."/>
            <person name="Liu Y."/>
            <person name="Malik S.-B."/>
            <person name="Maier U.G."/>
            <person name="McRose D."/>
            <person name="Mock T."/>
            <person name="Neilson J.A."/>
            <person name="Onodera N.T."/>
            <person name="Poole A.M."/>
            <person name="Pritham E.J."/>
            <person name="Richards T.A."/>
            <person name="Rocap G."/>
            <person name="Roy S.W."/>
            <person name="Sarai C."/>
            <person name="Schaack S."/>
            <person name="Shirato S."/>
            <person name="Slamovits C.H."/>
            <person name="Spencer D.F."/>
            <person name="Suzuki S."/>
            <person name="Worden A.Z."/>
            <person name="Zauner S."/>
            <person name="Barry K."/>
            <person name="Bell C."/>
            <person name="Bharti A.K."/>
            <person name="Crow J.A."/>
            <person name="Grimwood J."/>
            <person name="Kramer R."/>
            <person name="Lindquist E."/>
            <person name="Lucas S."/>
            <person name="Salamov A."/>
            <person name="McFadden G.I."/>
            <person name="Lane C.E."/>
            <person name="Keeling P.J."/>
            <person name="Gray M.W."/>
            <person name="Grigoriev I.V."/>
            <person name="Archibald J.M."/>
        </authorList>
    </citation>
    <scope>NUCLEOTIDE SEQUENCE</scope>
    <source>
        <strain evidence="7">CCMP2712</strain>
    </source>
</reference>
<dbReference type="GO" id="GO:0000978">
    <property type="term" value="F:RNA polymerase II cis-regulatory region sequence-specific DNA binding"/>
    <property type="evidence" value="ECO:0007669"/>
    <property type="project" value="TreeGrafter"/>
</dbReference>
<evidence type="ECO:0000256" key="1">
    <source>
        <dbReference type="ARBA" id="ARBA00022737"/>
    </source>
</evidence>
<dbReference type="SUPFAM" id="SSF46689">
    <property type="entry name" value="Homeodomain-like"/>
    <property type="match status" value="1"/>
</dbReference>
<dbReference type="PROSITE" id="PS50090">
    <property type="entry name" value="MYB_LIKE"/>
    <property type="match status" value="2"/>
</dbReference>
<evidence type="ECO:0000313" key="6">
    <source>
        <dbReference type="EnsemblProtists" id="EKX41101"/>
    </source>
</evidence>
<dbReference type="Pfam" id="PF00249">
    <property type="entry name" value="Myb_DNA-binding"/>
    <property type="match status" value="2"/>
</dbReference>
<accession>A0A0C3TB13</accession>
<evidence type="ECO:0000259" key="5">
    <source>
        <dbReference type="PROSITE" id="PS51294"/>
    </source>
</evidence>
<dbReference type="InterPro" id="IPR050560">
    <property type="entry name" value="MYB_TF"/>
</dbReference>
<dbReference type="GO" id="GO:0000981">
    <property type="term" value="F:DNA-binding transcription factor activity, RNA polymerase II-specific"/>
    <property type="evidence" value="ECO:0007669"/>
    <property type="project" value="TreeGrafter"/>
</dbReference>
<keyword evidence="1" id="KW-0677">Repeat</keyword>
<dbReference type="Gene3D" id="1.10.10.60">
    <property type="entry name" value="Homeodomain-like"/>
    <property type="match status" value="2"/>
</dbReference>
<feature type="domain" description="HTH myb-type" evidence="5">
    <location>
        <begin position="1"/>
        <end position="47"/>
    </location>
</feature>
<dbReference type="EnsemblProtists" id="EKX41101">
    <property type="protein sequence ID" value="EKX41101"/>
    <property type="gene ID" value="GUITHDRAFT_75013"/>
</dbReference>
<feature type="domain" description="HTH myb-type" evidence="5">
    <location>
        <begin position="48"/>
        <end position="102"/>
    </location>
</feature>
<keyword evidence="7" id="KW-1185">Reference proteome</keyword>
<reference evidence="6" key="3">
    <citation type="submission" date="2015-06" db="UniProtKB">
        <authorList>
            <consortium name="EnsemblProtists"/>
        </authorList>
    </citation>
    <scope>IDENTIFICATION</scope>
</reference>
<feature type="compositionally biased region" description="Low complexity" evidence="3">
    <location>
        <begin position="114"/>
        <end position="133"/>
    </location>
</feature>
<keyword evidence="2" id="KW-0238">DNA-binding</keyword>
<name>A0A0C3TB13_GUITC</name>
<evidence type="ECO:0000256" key="3">
    <source>
        <dbReference type="SAM" id="MobiDB-lite"/>
    </source>
</evidence>
<dbReference type="InterPro" id="IPR001005">
    <property type="entry name" value="SANT/Myb"/>
</dbReference>
<feature type="domain" description="Myb-like" evidence="4">
    <location>
        <begin position="1"/>
        <end position="47"/>
    </location>
</feature>
<dbReference type="PANTHER" id="PTHR45614:SF274">
    <property type="entry name" value="MYB-LIKE DNA-BINDING PROTEIN"/>
    <property type="match status" value="1"/>
</dbReference>
<dbReference type="PANTHER" id="PTHR45614">
    <property type="entry name" value="MYB PROTEIN-RELATED"/>
    <property type="match status" value="1"/>
</dbReference>
<dbReference type="CDD" id="cd00167">
    <property type="entry name" value="SANT"/>
    <property type="match status" value="2"/>
</dbReference>
<dbReference type="InterPro" id="IPR009057">
    <property type="entry name" value="Homeodomain-like_sf"/>
</dbReference>
<dbReference type="Proteomes" id="UP000011087">
    <property type="component" value="Unassembled WGS sequence"/>
</dbReference>
<evidence type="ECO:0000259" key="4">
    <source>
        <dbReference type="PROSITE" id="PS50090"/>
    </source>
</evidence>
<dbReference type="InterPro" id="IPR017930">
    <property type="entry name" value="Myb_dom"/>
</dbReference>
<feature type="region of interest" description="Disordered" evidence="3">
    <location>
        <begin position="105"/>
        <end position="133"/>
    </location>
</feature>
<organism evidence="6 7">
    <name type="scientific">Guillardia theta (strain CCMP2712)</name>
    <name type="common">Cryptophyte</name>
    <dbReference type="NCBI Taxonomy" id="905079"/>
    <lineage>
        <taxon>Eukaryota</taxon>
        <taxon>Cryptophyceae</taxon>
        <taxon>Pyrenomonadales</taxon>
        <taxon>Geminigeraceae</taxon>
        <taxon>Guillardia</taxon>
    </lineage>
</organism>
<sequence>MCPWTEEEDEAIRKFVSELGMRRWCQMAAFFPNRSAKQIRERWHNQLDPRISRQPWSTEEEKIILSAHEKFGNKWAEIAKLVPGRTDNAIKNFWNSILRRKLRGEKSGAEADADQPSSQSSVDSTSEAEGSER</sequence>
<proteinExistence type="predicted"/>
<dbReference type="AlphaFoldDB" id="A0A0C3TB13"/>